<feature type="domain" description="HDOD" evidence="3">
    <location>
        <begin position="141"/>
        <end position="337"/>
    </location>
</feature>
<keyword evidence="1" id="KW-0597">Phosphoprotein</keyword>
<dbReference type="Pfam" id="PF00072">
    <property type="entry name" value="Response_reg"/>
    <property type="match status" value="1"/>
</dbReference>
<sequence length="404" mass="45075">MTKKKILFIDDEPNILSGLKRMLRSIRKEFHLEFTESGKKALEIMEKHDFDVVVSDMRMPGMDGATLLAEIQKRYPYSIRIMLSGQANEESIMRTVGVVHQFLAKPCDPEYLKAVLLRVCALHDLMAHPSLKEMVSQLDTLPSLPKVYAKLRQAIANPDVPVSEIAAIIEEDMAMSAKVLQLVNSAFFGLFQKVESPARAVNLLGIDTVKNLVLGVGAFTEIKASSKVFPVKELWSHSLIVGNCAKKIAMTQSEDNDLIDNSFIAGLLHDIGKLVMLAKMDKLYEKTTLLAGEEGISLRSAEKRIFNAVHDDFGAYLMGLWGMPGPVIEAIGFHHRLDNYPDNKFSPAIAVHLANAFYYEKYPDTITTAPHAVNIPHLEAIGLSDNIEQWRELCSEILEQEGEL</sequence>
<feature type="modified residue" description="4-aspartylphosphate" evidence="1">
    <location>
        <position position="56"/>
    </location>
</feature>
<dbReference type="InterPro" id="IPR013976">
    <property type="entry name" value="HDOD"/>
</dbReference>
<name>A0A8D5JQD4_9BACT</name>
<keyword evidence="5" id="KW-1185">Reference proteome</keyword>
<dbReference type="GO" id="GO:0000160">
    <property type="term" value="P:phosphorelay signal transduction system"/>
    <property type="evidence" value="ECO:0007669"/>
    <property type="project" value="InterPro"/>
</dbReference>
<protein>
    <submittedName>
        <fullName evidence="4">Signal transduction protein</fullName>
    </submittedName>
</protein>
<dbReference type="PANTHER" id="PTHR33525">
    <property type="match status" value="1"/>
</dbReference>
<reference evidence="4" key="1">
    <citation type="submission" date="2020-09" db="EMBL/GenBank/DDBJ databases">
        <title>Desulfogranum mesoprofundum gen. nov., sp. nov., a novel mesophilic, sulfate-reducing chemolithoautotroph isolated from a deep-sea hydrothermal vent chimney in the Suiyo Seamount.</title>
        <authorList>
            <person name="Hashimoto Y."/>
            <person name="Nakagawa S."/>
        </authorList>
    </citation>
    <scope>NUCLEOTIDE SEQUENCE</scope>
    <source>
        <strain evidence="4">KT2</strain>
    </source>
</reference>
<dbReference type="InterPro" id="IPR003607">
    <property type="entry name" value="HD/PDEase_dom"/>
</dbReference>
<evidence type="ECO:0000259" key="2">
    <source>
        <dbReference type="PROSITE" id="PS50110"/>
    </source>
</evidence>
<evidence type="ECO:0000313" key="5">
    <source>
        <dbReference type="Proteomes" id="UP000826725"/>
    </source>
</evidence>
<dbReference type="PROSITE" id="PS50110">
    <property type="entry name" value="RESPONSE_REGULATORY"/>
    <property type="match status" value="1"/>
</dbReference>
<gene>
    <name evidence="4" type="ORF">DGMP_29930</name>
</gene>
<dbReference type="InterPro" id="IPR014626">
    <property type="entry name" value="Sig_transdc_resp-reg_put"/>
</dbReference>
<dbReference type="PANTHER" id="PTHR33525:SF3">
    <property type="entry name" value="RIBONUCLEASE Y"/>
    <property type="match status" value="1"/>
</dbReference>
<dbReference type="CDD" id="cd17569">
    <property type="entry name" value="REC_HupR-like"/>
    <property type="match status" value="1"/>
</dbReference>
<dbReference type="Pfam" id="PF08668">
    <property type="entry name" value="HDOD"/>
    <property type="match status" value="1"/>
</dbReference>
<proteinExistence type="predicted"/>
<dbReference type="InterPro" id="IPR052340">
    <property type="entry name" value="RNase_Y/CdgJ"/>
</dbReference>
<dbReference type="SMART" id="SM00448">
    <property type="entry name" value="REC"/>
    <property type="match status" value="1"/>
</dbReference>
<dbReference type="PIRSF" id="PIRSF036883">
    <property type="entry name" value="RR_HD-GYP_mod"/>
    <property type="match status" value="1"/>
</dbReference>
<evidence type="ECO:0000259" key="3">
    <source>
        <dbReference type="PROSITE" id="PS51833"/>
    </source>
</evidence>
<organism evidence="4 5">
    <name type="scientific">Desulfomarina profundi</name>
    <dbReference type="NCBI Taxonomy" id="2772557"/>
    <lineage>
        <taxon>Bacteria</taxon>
        <taxon>Pseudomonadati</taxon>
        <taxon>Thermodesulfobacteriota</taxon>
        <taxon>Desulfobulbia</taxon>
        <taxon>Desulfobulbales</taxon>
        <taxon>Desulfobulbaceae</taxon>
        <taxon>Desulfomarina</taxon>
    </lineage>
</organism>
<dbReference type="PROSITE" id="PS51833">
    <property type="entry name" value="HDOD"/>
    <property type="match status" value="1"/>
</dbReference>
<dbReference type="RefSeq" id="WP_228854670.1">
    <property type="nucleotide sequence ID" value="NZ_AP024086.1"/>
</dbReference>
<feature type="domain" description="Response regulatory" evidence="2">
    <location>
        <begin position="5"/>
        <end position="120"/>
    </location>
</feature>
<dbReference type="AlphaFoldDB" id="A0A8D5JQD4"/>
<dbReference type="Proteomes" id="UP000826725">
    <property type="component" value="Chromosome"/>
</dbReference>
<dbReference type="EMBL" id="AP024086">
    <property type="protein sequence ID" value="BCL62300.1"/>
    <property type="molecule type" value="Genomic_DNA"/>
</dbReference>
<dbReference type="CDD" id="cd00077">
    <property type="entry name" value="HDc"/>
    <property type="match status" value="1"/>
</dbReference>
<evidence type="ECO:0000256" key="1">
    <source>
        <dbReference type="PROSITE-ProRule" id="PRU00169"/>
    </source>
</evidence>
<evidence type="ECO:0000313" key="4">
    <source>
        <dbReference type="EMBL" id="BCL62300.1"/>
    </source>
</evidence>
<dbReference type="InterPro" id="IPR001789">
    <property type="entry name" value="Sig_transdc_resp-reg_receiver"/>
</dbReference>
<accession>A0A8D5JQD4</accession>
<dbReference type="KEGG" id="dbk:DGMP_29930"/>